<dbReference type="Pfam" id="PF00106">
    <property type="entry name" value="adh_short"/>
    <property type="match status" value="1"/>
</dbReference>
<dbReference type="PROSITE" id="PS00061">
    <property type="entry name" value="ADH_SHORT"/>
    <property type="match status" value="1"/>
</dbReference>
<organism evidence="4 5">
    <name type="scientific">Rhodopirellula islandica</name>
    <dbReference type="NCBI Taxonomy" id="595434"/>
    <lineage>
        <taxon>Bacteria</taxon>
        <taxon>Pseudomonadati</taxon>
        <taxon>Planctomycetota</taxon>
        <taxon>Planctomycetia</taxon>
        <taxon>Pirellulales</taxon>
        <taxon>Pirellulaceae</taxon>
        <taxon>Rhodopirellula</taxon>
    </lineage>
</organism>
<reference evidence="4" key="1">
    <citation type="submission" date="2015-05" db="EMBL/GenBank/DDBJ databases">
        <title>Permanent draft genome of Rhodopirellula islandicus K833.</title>
        <authorList>
            <person name="Kizina J."/>
            <person name="Richter M."/>
            <person name="Glockner F.O."/>
            <person name="Harder J."/>
        </authorList>
    </citation>
    <scope>NUCLEOTIDE SEQUENCE [LARGE SCALE GENOMIC DNA]</scope>
    <source>
        <strain evidence="4">K833</strain>
    </source>
</reference>
<keyword evidence="2" id="KW-0560">Oxidoreductase</keyword>
<dbReference type="SUPFAM" id="SSF51735">
    <property type="entry name" value="NAD(P)-binding Rossmann-fold domains"/>
    <property type="match status" value="1"/>
</dbReference>
<dbReference type="PRINTS" id="PR00080">
    <property type="entry name" value="SDRFAMILY"/>
</dbReference>
<dbReference type="EMBL" id="LECT01000046">
    <property type="protein sequence ID" value="KLU02057.1"/>
    <property type="molecule type" value="Genomic_DNA"/>
</dbReference>
<dbReference type="STRING" id="595434.RISK_005883"/>
<dbReference type="Gene3D" id="3.40.50.720">
    <property type="entry name" value="NAD(P)-binding Rossmann-like Domain"/>
    <property type="match status" value="1"/>
</dbReference>
<comment type="similarity">
    <text evidence="1 3">Belongs to the short-chain dehydrogenases/reductases (SDR) family.</text>
</comment>
<keyword evidence="5" id="KW-1185">Reference proteome</keyword>
<evidence type="ECO:0000256" key="2">
    <source>
        <dbReference type="ARBA" id="ARBA00023002"/>
    </source>
</evidence>
<dbReference type="Proteomes" id="UP000036367">
    <property type="component" value="Unassembled WGS sequence"/>
</dbReference>
<name>A0A0J1B5Q1_RHOIS</name>
<evidence type="ECO:0000313" key="4">
    <source>
        <dbReference type="EMBL" id="KLU02057.1"/>
    </source>
</evidence>
<protein>
    <submittedName>
        <fullName evidence="4">Oxidoreductase</fullName>
    </submittedName>
</protein>
<gene>
    <name evidence="4" type="ORF">RISK_005883</name>
</gene>
<accession>A0A0J1B5Q1</accession>
<dbReference type="PRINTS" id="PR00081">
    <property type="entry name" value="GDHRDH"/>
</dbReference>
<evidence type="ECO:0000313" key="5">
    <source>
        <dbReference type="Proteomes" id="UP000036367"/>
    </source>
</evidence>
<evidence type="ECO:0000256" key="1">
    <source>
        <dbReference type="ARBA" id="ARBA00006484"/>
    </source>
</evidence>
<dbReference type="InterPro" id="IPR020904">
    <property type="entry name" value="Sc_DH/Rdtase_CS"/>
</dbReference>
<dbReference type="InterPro" id="IPR036291">
    <property type="entry name" value="NAD(P)-bd_dom_sf"/>
</dbReference>
<dbReference type="PATRIC" id="fig|595434.4.peg.5585"/>
<proteinExistence type="inferred from homology"/>
<dbReference type="InterPro" id="IPR002347">
    <property type="entry name" value="SDR_fam"/>
</dbReference>
<comment type="caution">
    <text evidence="4">The sequence shown here is derived from an EMBL/GenBank/DDBJ whole genome shotgun (WGS) entry which is preliminary data.</text>
</comment>
<dbReference type="AlphaFoldDB" id="A0A0J1B5Q1"/>
<evidence type="ECO:0000256" key="3">
    <source>
        <dbReference type="RuleBase" id="RU000363"/>
    </source>
</evidence>
<dbReference type="PANTHER" id="PTHR24320">
    <property type="entry name" value="RETINOL DEHYDROGENASE"/>
    <property type="match status" value="1"/>
</dbReference>
<dbReference type="GO" id="GO:0016491">
    <property type="term" value="F:oxidoreductase activity"/>
    <property type="evidence" value="ECO:0007669"/>
    <property type="project" value="UniProtKB-KW"/>
</dbReference>
<sequence>MNRNTAMGVNQVTEDLGLLPTEVEQRCRQSLKKPFQNSTRNESLMKRILITGATDGIGLATAKMLAPLGHHLLLHGRDAQKLEQLEHSLRELSNEAVVECYVADLSRMNEVKSLAEAVSAKHDHLDVLINNAGVFSTSDPLSPEGLDVRFVVNAIAPYLLTQRLLPRMDSTSRVINLSSSAQSPVAMDAFRGERLLSDLDAYSQSKLALTMWSRGLADSLGTDGPAIIAVNPGSLLASKMVQQAFGVPGQDINIGAKILTRATLDDEFATASGQYFNNDTGEFGPPHADALDAEKNAQIIQAIEETLAKQLN</sequence>
<dbReference type="PANTHER" id="PTHR24320:SF148">
    <property type="entry name" value="NAD(P)-BINDING ROSSMANN-FOLD SUPERFAMILY PROTEIN"/>
    <property type="match status" value="1"/>
</dbReference>